<proteinExistence type="predicted"/>
<name>A0A1I2MML6_9ACTN</name>
<accession>A0A1I2MML6</accession>
<evidence type="ECO:0000313" key="1">
    <source>
        <dbReference type="EMBL" id="SFF91939.1"/>
    </source>
</evidence>
<dbReference type="Proteomes" id="UP000181942">
    <property type="component" value="Unassembled WGS sequence"/>
</dbReference>
<dbReference type="AlphaFoldDB" id="A0A1I2MML6"/>
<evidence type="ECO:0000313" key="2">
    <source>
        <dbReference type="Proteomes" id="UP000181942"/>
    </source>
</evidence>
<dbReference type="EMBL" id="FONR01000013">
    <property type="protein sequence ID" value="SFF91939.1"/>
    <property type="molecule type" value="Genomic_DNA"/>
</dbReference>
<gene>
    <name evidence="1" type="ORF">SAMN02787118_113227</name>
</gene>
<protein>
    <submittedName>
        <fullName evidence="1">Uncharacterized protein</fullName>
    </submittedName>
</protein>
<reference evidence="1 2" key="1">
    <citation type="submission" date="2016-10" db="EMBL/GenBank/DDBJ databases">
        <authorList>
            <person name="de Groot N.N."/>
        </authorList>
    </citation>
    <scope>NUCLEOTIDE SEQUENCE [LARGE SCALE GENOMIC DNA]</scope>
    <source>
        <strain evidence="1 2">OK461</strain>
    </source>
</reference>
<organism evidence="1 2">
    <name type="scientific">Streptomyces mirabilis</name>
    <dbReference type="NCBI Taxonomy" id="68239"/>
    <lineage>
        <taxon>Bacteria</taxon>
        <taxon>Bacillati</taxon>
        <taxon>Actinomycetota</taxon>
        <taxon>Actinomycetes</taxon>
        <taxon>Kitasatosporales</taxon>
        <taxon>Streptomycetaceae</taxon>
        <taxon>Streptomyces</taxon>
    </lineage>
</organism>
<sequence>MLVPPMPDGPRTDPQWTLSKKLVTLRQLADQAFLSDSEGFLMLFAQGWNPRPVAGLALTWITSKANISPIWA</sequence>